<name>A0A2T0UC08_9SPHI</name>
<keyword evidence="10" id="KW-1185">Reference proteome</keyword>
<evidence type="ECO:0000256" key="7">
    <source>
        <dbReference type="PROSITE-ProRule" id="PRU01360"/>
    </source>
</evidence>
<gene>
    <name evidence="9" type="ORF">B0I27_101378</name>
</gene>
<evidence type="ECO:0000256" key="1">
    <source>
        <dbReference type="ARBA" id="ARBA00004571"/>
    </source>
</evidence>
<dbReference type="InterPro" id="IPR023997">
    <property type="entry name" value="TonB-dep_OMP_SusC/RagA_CS"/>
</dbReference>
<dbReference type="PROSITE" id="PS52016">
    <property type="entry name" value="TONB_DEPENDENT_REC_3"/>
    <property type="match status" value="1"/>
</dbReference>
<dbReference type="AlphaFoldDB" id="A0A2T0UC08"/>
<keyword evidence="5 7" id="KW-0472">Membrane</keyword>
<dbReference type="Gene3D" id="2.170.130.10">
    <property type="entry name" value="TonB-dependent receptor, plug domain"/>
    <property type="match status" value="1"/>
</dbReference>
<evidence type="ECO:0000313" key="10">
    <source>
        <dbReference type="Proteomes" id="UP000238034"/>
    </source>
</evidence>
<keyword evidence="2 7" id="KW-0813">Transport</keyword>
<evidence type="ECO:0000256" key="4">
    <source>
        <dbReference type="ARBA" id="ARBA00022692"/>
    </source>
</evidence>
<dbReference type="InterPro" id="IPR039426">
    <property type="entry name" value="TonB-dep_rcpt-like"/>
</dbReference>
<dbReference type="GO" id="GO:0009279">
    <property type="term" value="C:cell outer membrane"/>
    <property type="evidence" value="ECO:0007669"/>
    <property type="project" value="UniProtKB-SubCell"/>
</dbReference>
<dbReference type="Pfam" id="PF07715">
    <property type="entry name" value="Plug"/>
    <property type="match status" value="1"/>
</dbReference>
<keyword evidence="6 7" id="KW-0998">Cell outer membrane</keyword>
<evidence type="ECO:0000256" key="3">
    <source>
        <dbReference type="ARBA" id="ARBA00022452"/>
    </source>
</evidence>
<dbReference type="SUPFAM" id="SSF49464">
    <property type="entry name" value="Carboxypeptidase regulatory domain-like"/>
    <property type="match status" value="1"/>
</dbReference>
<proteinExistence type="inferred from homology"/>
<dbReference type="Gene3D" id="2.60.40.1120">
    <property type="entry name" value="Carboxypeptidase-like, regulatory domain"/>
    <property type="match status" value="1"/>
</dbReference>
<dbReference type="InterPro" id="IPR023996">
    <property type="entry name" value="TonB-dep_OMP_SusC/RagA"/>
</dbReference>
<comment type="subcellular location">
    <subcellularLocation>
        <location evidence="1 7">Cell outer membrane</location>
        <topology evidence="1 7">Multi-pass membrane protein</topology>
    </subcellularLocation>
</comment>
<dbReference type="Proteomes" id="UP000238034">
    <property type="component" value="Unassembled WGS sequence"/>
</dbReference>
<dbReference type="Gene3D" id="2.40.170.20">
    <property type="entry name" value="TonB-dependent receptor, beta-barrel domain"/>
    <property type="match status" value="1"/>
</dbReference>
<accession>A0A2T0UC08</accession>
<dbReference type="InterPro" id="IPR012910">
    <property type="entry name" value="Plug_dom"/>
</dbReference>
<reference evidence="9 10" key="1">
    <citation type="submission" date="2018-03" db="EMBL/GenBank/DDBJ databases">
        <title>Genomic Encyclopedia of Type Strains, Phase III (KMG-III): the genomes of soil and plant-associated and newly described type strains.</title>
        <authorList>
            <person name="Whitman W."/>
        </authorList>
    </citation>
    <scope>NUCLEOTIDE SEQUENCE [LARGE SCALE GENOMIC DNA]</scope>
    <source>
        <strain evidence="9 10">CGMCC 1.9313</strain>
    </source>
</reference>
<feature type="domain" description="TonB-dependent receptor plug" evidence="8">
    <location>
        <begin position="136"/>
        <end position="246"/>
    </location>
</feature>
<dbReference type="NCBIfam" id="TIGR04056">
    <property type="entry name" value="OMP_RagA_SusC"/>
    <property type="match status" value="1"/>
</dbReference>
<comment type="caution">
    <text evidence="9">The sequence shown here is derived from an EMBL/GenBank/DDBJ whole genome shotgun (WGS) entry which is preliminary data.</text>
</comment>
<protein>
    <submittedName>
        <fullName evidence="9">TonB-linked SusC/RagA family outer membrane protein</fullName>
    </submittedName>
</protein>
<evidence type="ECO:0000256" key="5">
    <source>
        <dbReference type="ARBA" id="ARBA00023136"/>
    </source>
</evidence>
<keyword evidence="4 7" id="KW-0812">Transmembrane</keyword>
<dbReference type="InterPro" id="IPR008969">
    <property type="entry name" value="CarboxyPept-like_regulatory"/>
</dbReference>
<dbReference type="InterPro" id="IPR037066">
    <property type="entry name" value="Plug_dom_sf"/>
</dbReference>
<dbReference type="OrthoDB" id="9768177at2"/>
<evidence type="ECO:0000256" key="6">
    <source>
        <dbReference type="ARBA" id="ARBA00023237"/>
    </source>
</evidence>
<dbReference type="RefSeq" id="WP_106290790.1">
    <property type="nucleotide sequence ID" value="NZ_PVTH01000001.1"/>
</dbReference>
<sequence length="1066" mass="117142">MDKLYHSKEGDVRYLKGYLPHLRKIMYLLFMSIWLVSPAFAQVNVTGTVTDIKGEPLPGVSIRVKGTTTGVSSAVNGKFSLRVPGKDAILVFSYVGFNPHEEPLKGRSQVDVKLSENINTLNEVVVVQTGYGGTVKKRDLTSATSTVTAAQIEDRQPLNIFDALQGQAAGVMVMNDNGEPGGEGSITIRGPSTFSSEGNGTSPLYVVDGVITQSISAINPSDIQSFEILKDAASASIYGSRAANGVILISTKRGVEGKPRLDVQYVYTMGKIAHEIQQSNPVDIRYYRQLQGQLGVLTDSLNPSLNSANDLQDLLLGNLGQKHDVRFSVSGGGKNLTYAGSVNYLDDKGIALNSNSKRIQSRVNVDYQALKKLKYSTNLSVYRQTGNMANVNNSIRPVFDRPTSYLIYYPDGSLTSYINNKRNPVAYALQETNTREDYRVQFVNTINYDILDNLKFTAAINAQLDDGQRVQFTPRYIATQTGTTNSAVNQFNKKFYYEAQAYMNYNKTLNEHHTFTATAGITRDRMRYDNVYLTGTNFVLENVTTITGSNMTNLTQQRVGAGAVSTASYFGRIGYSYKGKYLLQGVYRNDASSRFGKDNRSGGFPAGSIGWRFTDEKFLSWTKKLLDDGKLRFSYGSGGNDPIGDYESISRVEIGGNSYNSISGISPTGSFSNSTLKWESTVTKNLGLDLSFLKGRLGFIVDAYVRTTEDLLYDRQMPRETGYSSIKVNVGNIENKGLELVLTGNPVVSQNFNWTVNANLTFERGKITKLYNGESFIATGSGGVSGGNARYLIAEGSRIGDFYGWRNLGVYQYDVSNAYTPEGQRLTPVGVTVGGGLGRTGTSSADHYELNGEVYSGEIVKKRDHNGNVLLGGDTEWEDIDNNGVINDNDRHVIGNAQADAYLGFVNNFSYKRVSLSFIVNSTIGGKVYNQFKQNLTNFANNGNPSLPEAIYGAWTKQGDVSTFPFYPDKDTRGSQRGGGNSYFLEDATFVRLSNVRLTYRLSPDLAKKAFARNISAYVYGVNLLTYTNYTGYDPEFTSSSGLTPGEDNGKYPKRRELGFGITLGF</sequence>
<dbReference type="NCBIfam" id="TIGR04057">
    <property type="entry name" value="SusC_RagA_signa"/>
    <property type="match status" value="1"/>
</dbReference>
<comment type="similarity">
    <text evidence="7">Belongs to the TonB-dependent receptor family.</text>
</comment>
<organism evidence="9 10">
    <name type="scientific">Arcticibacter pallidicorallinus</name>
    <dbReference type="NCBI Taxonomy" id="1259464"/>
    <lineage>
        <taxon>Bacteria</taxon>
        <taxon>Pseudomonadati</taxon>
        <taxon>Bacteroidota</taxon>
        <taxon>Sphingobacteriia</taxon>
        <taxon>Sphingobacteriales</taxon>
        <taxon>Sphingobacteriaceae</taxon>
        <taxon>Arcticibacter</taxon>
    </lineage>
</organism>
<evidence type="ECO:0000259" key="8">
    <source>
        <dbReference type="Pfam" id="PF07715"/>
    </source>
</evidence>
<keyword evidence="3 7" id="KW-1134">Transmembrane beta strand</keyword>
<evidence type="ECO:0000313" key="9">
    <source>
        <dbReference type="EMBL" id="PRY55408.1"/>
    </source>
</evidence>
<dbReference type="SUPFAM" id="SSF56935">
    <property type="entry name" value="Porins"/>
    <property type="match status" value="1"/>
</dbReference>
<evidence type="ECO:0000256" key="2">
    <source>
        <dbReference type="ARBA" id="ARBA00022448"/>
    </source>
</evidence>
<dbReference type="Pfam" id="PF13715">
    <property type="entry name" value="CarbopepD_reg_2"/>
    <property type="match status" value="1"/>
</dbReference>
<dbReference type="EMBL" id="PVTH01000001">
    <property type="protein sequence ID" value="PRY55408.1"/>
    <property type="molecule type" value="Genomic_DNA"/>
</dbReference>
<dbReference type="InterPro" id="IPR036942">
    <property type="entry name" value="Beta-barrel_TonB_sf"/>
</dbReference>